<proteinExistence type="inferred from homology"/>
<dbReference type="InterPro" id="IPR012944">
    <property type="entry name" value="SusD_RagB_dom"/>
</dbReference>
<accession>K9DYK4</accession>
<evidence type="ECO:0000313" key="9">
    <source>
        <dbReference type="Proteomes" id="UP000009872"/>
    </source>
</evidence>
<dbReference type="PATRIC" id="fig|742727.4.peg.2700"/>
<name>K9DYK4_9BACE</name>
<comment type="subcellular location">
    <subcellularLocation>
        <location evidence="1">Cell outer membrane</location>
    </subcellularLocation>
</comment>
<evidence type="ECO:0000256" key="5">
    <source>
        <dbReference type="ARBA" id="ARBA00023237"/>
    </source>
</evidence>
<evidence type="ECO:0000259" key="7">
    <source>
        <dbReference type="Pfam" id="PF14322"/>
    </source>
</evidence>
<evidence type="ECO:0008006" key="10">
    <source>
        <dbReference type="Google" id="ProtNLM"/>
    </source>
</evidence>
<keyword evidence="9" id="KW-1185">Reference proteome</keyword>
<dbReference type="InterPro" id="IPR011990">
    <property type="entry name" value="TPR-like_helical_dom_sf"/>
</dbReference>
<dbReference type="STRING" id="742727.HMPREF9447_02639"/>
<dbReference type="Pfam" id="PF07980">
    <property type="entry name" value="SusD_RagB"/>
    <property type="match status" value="1"/>
</dbReference>
<keyword evidence="3" id="KW-0732">Signal</keyword>
<gene>
    <name evidence="8" type="ORF">HMPREF9447_02639</name>
</gene>
<dbReference type="InterPro" id="IPR033985">
    <property type="entry name" value="SusD-like_N"/>
</dbReference>
<evidence type="ECO:0000256" key="2">
    <source>
        <dbReference type="ARBA" id="ARBA00006275"/>
    </source>
</evidence>
<sequence>MKIQKIFGIMAISILTGCTDFLDVVPDNIATIEMAFNNRTNAEKYLATCYSYIPLYGAQRDNPGLTSGNDIWFYTMEDASFNNKWSFGIANGLQNTSDPLNNYWDGGNGGKQLYRAIRDCNIFIENVSDRTKVADLDETERRRWIAEIKVMKAFYHYYLFQLYGPIPIVDVNLPISAPEEEVRVKRDKIETVANYIVGLIDEAVTDLPLKIYNEATEMGRITQPAALAIKAKTLLLAASPLFNGNTDYANFKDKDGEPFFPQTYDANKWKTASDACKEALDVALKAGHDLYDFKEETLENLPENLMYSMNVRQAVTERFNKELVWGCGKSYTYDLQCMCQPRILLFHGEKQNTCKGAYSPTLDIAEMFYSNNGVPIEEDKEWATSNNYNNRYEIAVATATDKYFIKEGYQTVKLHFNREPRFYGTLGFDGSSWYGHGKEHADDLYYLEAKKGQITGQSQLANYSVTGYYAKKLVYYKNIISESSAVIEEYPFPIVRMADLYLMYAEALNEATDNGEFVPKEVYDNIDIIRKRSGLEGVVDSWSKYSVNPEKPSTKEGMREIIRKERQIELALEGSRFHDLRRWKLARSVYNNALVRGWSIDQETTEDYYVIRNIAQMKYVQKDYLWPLKYDDIINNPNLIQNPGWQ</sequence>
<dbReference type="GO" id="GO:0009279">
    <property type="term" value="C:cell outer membrane"/>
    <property type="evidence" value="ECO:0007669"/>
    <property type="project" value="UniProtKB-SubCell"/>
</dbReference>
<dbReference type="Pfam" id="PF14322">
    <property type="entry name" value="SusD-like_3"/>
    <property type="match status" value="1"/>
</dbReference>
<feature type="domain" description="RagB/SusD" evidence="6">
    <location>
        <begin position="340"/>
        <end position="645"/>
    </location>
</feature>
<dbReference type="RefSeq" id="WP_009130196.1">
    <property type="nucleotide sequence ID" value="NZ_JH992941.1"/>
</dbReference>
<feature type="domain" description="SusD-like N-terminal" evidence="7">
    <location>
        <begin position="20"/>
        <end position="233"/>
    </location>
</feature>
<evidence type="ECO:0000256" key="1">
    <source>
        <dbReference type="ARBA" id="ARBA00004442"/>
    </source>
</evidence>
<keyword evidence="5" id="KW-0998">Cell outer membrane</keyword>
<dbReference type="EMBL" id="ADLF01000010">
    <property type="protein sequence ID" value="EKU90129.1"/>
    <property type="molecule type" value="Genomic_DNA"/>
</dbReference>
<reference evidence="8 9" key="1">
    <citation type="submission" date="2012-09" db="EMBL/GenBank/DDBJ databases">
        <title>The Genome Sequence of Bacteroides oleiciplenus YIT 12058.</title>
        <authorList>
            <consortium name="The Broad Institute Genome Sequencing Platform"/>
            <person name="Earl A."/>
            <person name="Ward D."/>
            <person name="Feldgarden M."/>
            <person name="Gevers D."/>
            <person name="Morotomi M."/>
            <person name="Walker B."/>
            <person name="Young S.K."/>
            <person name="Zeng Q."/>
            <person name="Gargeya S."/>
            <person name="Fitzgerald M."/>
            <person name="Haas B."/>
            <person name="Abouelleil A."/>
            <person name="Alvarado L."/>
            <person name="Arachchi H.M."/>
            <person name="Berlin A.M."/>
            <person name="Chapman S.B."/>
            <person name="Goldberg J."/>
            <person name="Griggs A."/>
            <person name="Gujja S."/>
            <person name="Hansen M."/>
            <person name="Howarth C."/>
            <person name="Imamovic A."/>
            <person name="Larimer J."/>
            <person name="McCowen C."/>
            <person name="Montmayeur A."/>
            <person name="Murphy C."/>
            <person name="Neiman D."/>
            <person name="Pearson M."/>
            <person name="Priest M."/>
            <person name="Roberts A."/>
            <person name="Saif S."/>
            <person name="Shea T."/>
            <person name="Sisk P."/>
            <person name="Sykes S."/>
            <person name="Wortman J."/>
            <person name="Nusbaum C."/>
            <person name="Birren B."/>
        </authorList>
    </citation>
    <scope>NUCLEOTIDE SEQUENCE [LARGE SCALE GENOMIC DNA]</scope>
    <source>
        <strain evidence="8 9">YIT 12058</strain>
    </source>
</reference>
<dbReference type="eggNOG" id="COG0614">
    <property type="taxonomic scope" value="Bacteria"/>
</dbReference>
<dbReference type="Gene3D" id="1.25.40.390">
    <property type="match status" value="1"/>
</dbReference>
<comment type="similarity">
    <text evidence="2">Belongs to the SusD family.</text>
</comment>
<keyword evidence="4" id="KW-0472">Membrane</keyword>
<dbReference type="SUPFAM" id="SSF48452">
    <property type="entry name" value="TPR-like"/>
    <property type="match status" value="1"/>
</dbReference>
<organism evidence="8 9">
    <name type="scientific">Bacteroides oleiciplenus YIT 12058</name>
    <dbReference type="NCBI Taxonomy" id="742727"/>
    <lineage>
        <taxon>Bacteria</taxon>
        <taxon>Pseudomonadati</taxon>
        <taxon>Bacteroidota</taxon>
        <taxon>Bacteroidia</taxon>
        <taxon>Bacteroidales</taxon>
        <taxon>Bacteroidaceae</taxon>
        <taxon>Bacteroides</taxon>
    </lineage>
</organism>
<evidence type="ECO:0000259" key="6">
    <source>
        <dbReference type="Pfam" id="PF07980"/>
    </source>
</evidence>
<protein>
    <recommendedName>
        <fullName evidence="10">RagB/SusD domain-containing protein</fullName>
    </recommendedName>
</protein>
<dbReference type="PROSITE" id="PS51257">
    <property type="entry name" value="PROKAR_LIPOPROTEIN"/>
    <property type="match status" value="1"/>
</dbReference>
<dbReference type="HOGENOM" id="CLU_015553_0_3_10"/>
<evidence type="ECO:0000256" key="4">
    <source>
        <dbReference type="ARBA" id="ARBA00023136"/>
    </source>
</evidence>
<comment type="caution">
    <text evidence="8">The sequence shown here is derived from an EMBL/GenBank/DDBJ whole genome shotgun (WGS) entry which is preliminary data.</text>
</comment>
<evidence type="ECO:0000313" key="8">
    <source>
        <dbReference type="EMBL" id="EKU90129.1"/>
    </source>
</evidence>
<dbReference type="OrthoDB" id="724176at2"/>
<evidence type="ECO:0000256" key="3">
    <source>
        <dbReference type="ARBA" id="ARBA00022729"/>
    </source>
</evidence>
<dbReference type="AlphaFoldDB" id="K9DYK4"/>
<dbReference type="Proteomes" id="UP000009872">
    <property type="component" value="Unassembled WGS sequence"/>
</dbReference>